<dbReference type="Proteomes" id="UP000572680">
    <property type="component" value="Unassembled WGS sequence"/>
</dbReference>
<keyword evidence="2" id="KW-1185">Reference proteome</keyword>
<reference evidence="1 2" key="1">
    <citation type="submission" date="2020-08" db="EMBL/GenBank/DDBJ databases">
        <title>Genomic Encyclopedia of Type Strains, Phase IV (KMG-IV): sequencing the most valuable type-strain genomes for metagenomic binning, comparative biology and taxonomic classification.</title>
        <authorList>
            <person name="Goeker M."/>
        </authorList>
    </citation>
    <scope>NUCLEOTIDE SEQUENCE [LARGE SCALE GENOMIC DNA]</scope>
    <source>
        <strain evidence="1 2">DSM 44197</strain>
    </source>
</reference>
<accession>A0A7W3LNX2</accession>
<dbReference type="AlphaFoldDB" id="A0A7W3LNX2"/>
<proteinExistence type="predicted"/>
<evidence type="ECO:0000313" key="2">
    <source>
        <dbReference type="Proteomes" id="UP000572680"/>
    </source>
</evidence>
<gene>
    <name evidence="1" type="ORF">HNR61_003188</name>
</gene>
<name>A0A7W3LNX2_ACTNM</name>
<evidence type="ECO:0000313" key="1">
    <source>
        <dbReference type="EMBL" id="MBA8951557.1"/>
    </source>
</evidence>
<dbReference type="Pfam" id="PF20062">
    <property type="entry name" value="DUF6461"/>
    <property type="match status" value="1"/>
</dbReference>
<dbReference type="EMBL" id="JACJIA010000003">
    <property type="protein sequence ID" value="MBA8951557.1"/>
    <property type="molecule type" value="Genomic_DNA"/>
</dbReference>
<dbReference type="RefSeq" id="WP_182843858.1">
    <property type="nucleotide sequence ID" value="NZ_BAAALP010000029.1"/>
</dbReference>
<organism evidence="1 2">
    <name type="scientific">Actinomadura namibiensis</name>
    <dbReference type="NCBI Taxonomy" id="182080"/>
    <lineage>
        <taxon>Bacteria</taxon>
        <taxon>Bacillati</taxon>
        <taxon>Actinomycetota</taxon>
        <taxon>Actinomycetes</taxon>
        <taxon>Streptosporangiales</taxon>
        <taxon>Thermomonosporaceae</taxon>
        <taxon>Actinomadura</taxon>
    </lineage>
</organism>
<comment type="caution">
    <text evidence="1">The sequence shown here is derived from an EMBL/GenBank/DDBJ whole genome shotgun (WGS) entry which is preliminary data.</text>
</comment>
<sequence length="378" mass="40198">MEERPAEDAFDRIDPMCMIQAACVTLVEDDDIERVATGFGGRMDHALHVEGPRPLAEALAVVAERIPGVGSRDGLPVILLARLGGWTVAFEDNGGEGVRPEVLERVSHGRRAVGLFWNVIKSPSFAFAENGRVLAALPEGLPEWAYGADPGRIDAALEGLDWRNRLSALFALAARLTGQALGPEWLVGGFPGEFLAVPVVPWPRSDADGRMLLPALDAALGEALRSAGEGPLRRAALAAAEHAVTAAGISDHPVVAEALAAWPERPALLERMARSLGSRPARANPYLAQARRSAGGTVPAAWPDDPATTHRLLGYPPGVSHSEPGHAMAVQALIQATETDAPMITAYRAIRCADEARWDLEQDVTGLREAVMRAFATA</sequence>
<dbReference type="InterPro" id="IPR045592">
    <property type="entry name" value="DUF6461"/>
</dbReference>
<protein>
    <submittedName>
        <fullName evidence="1">Uncharacterized protein</fullName>
    </submittedName>
</protein>